<feature type="domain" description="Groucho/TLE N-terminal Q-rich" evidence="5">
    <location>
        <begin position="1"/>
        <end position="72"/>
    </location>
</feature>
<reference evidence="7" key="1">
    <citation type="submission" date="2011-05" db="EMBL/GenBank/DDBJ databases">
        <title>Insights into the evolution of the great apes provided by the gorilla genome.</title>
        <authorList>
            <person name="Scally A."/>
        </authorList>
    </citation>
    <scope>NUCLEOTIDE SEQUENCE [LARGE SCALE GENOMIC DNA]</scope>
</reference>
<evidence type="ECO:0000313" key="7">
    <source>
        <dbReference type="Proteomes" id="UP000001519"/>
    </source>
</evidence>
<evidence type="ECO:0000256" key="1">
    <source>
        <dbReference type="ARBA" id="ARBA00004123"/>
    </source>
</evidence>
<dbReference type="GO" id="GO:0005634">
    <property type="term" value="C:nucleus"/>
    <property type="evidence" value="ECO:0007669"/>
    <property type="project" value="UniProtKB-SubCell"/>
</dbReference>
<accession>A0A2I2YEV7</accession>
<name>A0A2I2YEV7_GORGO</name>
<dbReference type="Pfam" id="PF03920">
    <property type="entry name" value="TLE_N"/>
    <property type="match status" value="1"/>
</dbReference>
<evidence type="ECO:0000256" key="2">
    <source>
        <dbReference type="ARBA" id="ARBA00005969"/>
    </source>
</evidence>
<dbReference type="Ensembl" id="ENSGGOT00000055873.1">
    <property type="protein sequence ID" value="ENSGGOP00000033465.1"/>
    <property type="gene ID" value="ENSGGOG00000014765.3"/>
</dbReference>
<reference evidence="6" key="3">
    <citation type="submission" date="2025-08" db="UniProtKB">
        <authorList>
            <consortium name="Ensembl"/>
        </authorList>
    </citation>
    <scope>IDENTIFICATION</scope>
</reference>
<dbReference type="GeneTree" id="ENSGT01030000234519"/>
<dbReference type="AlphaFoldDB" id="A0A2I2YEV7"/>
<gene>
    <name evidence="6" type="primary">TLE2</name>
</gene>
<evidence type="ECO:0000256" key="4">
    <source>
        <dbReference type="ARBA" id="ARBA00023242"/>
    </source>
</evidence>
<keyword evidence="3" id="KW-0879">Wnt signaling pathway</keyword>
<protein>
    <submittedName>
        <fullName evidence="6">TLE family member 2, transcriptional corepressor</fullName>
    </submittedName>
</protein>
<dbReference type="EMBL" id="CABD030110774">
    <property type="status" value="NOT_ANNOTATED_CDS"/>
    <property type="molecule type" value="Genomic_DNA"/>
</dbReference>
<evidence type="ECO:0000313" key="6">
    <source>
        <dbReference type="Ensembl" id="ENSGGOP00000033465.1"/>
    </source>
</evidence>
<proteinExistence type="inferred from homology"/>
<comment type="similarity">
    <text evidence="2">Belongs to the WD repeat Groucho/TLE family.</text>
</comment>
<dbReference type="Proteomes" id="UP000001519">
    <property type="component" value="Chromosome 19"/>
</dbReference>
<dbReference type="InterPro" id="IPR009146">
    <property type="entry name" value="Groucho_enhance"/>
</dbReference>
<dbReference type="EMBL" id="CABD030110773">
    <property type="status" value="NOT_ANNOTATED_CDS"/>
    <property type="molecule type" value="Genomic_DNA"/>
</dbReference>
<dbReference type="GO" id="GO:0006355">
    <property type="term" value="P:regulation of DNA-templated transcription"/>
    <property type="evidence" value="ECO:0007669"/>
    <property type="project" value="InterPro"/>
</dbReference>
<comment type="subcellular location">
    <subcellularLocation>
        <location evidence="1">Nucleus</location>
    </subcellularLocation>
</comment>
<dbReference type="PANTHER" id="PTHR10814:SF4">
    <property type="entry name" value="TRANSDUCIN-LIKE ENHANCER PROTEIN 2"/>
    <property type="match status" value="1"/>
</dbReference>
<evidence type="ECO:0000259" key="5">
    <source>
        <dbReference type="Pfam" id="PF03920"/>
    </source>
</evidence>
<dbReference type="EMBL" id="CABD030110777">
    <property type="status" value="NOT_ANNOTATED_CDS"/>
    <property type="molecule type" value="Genomic_DNA"/>
</dbReference>
<dbReference type="InterPro" id="IPR005617">
    <property type="entry name" value="Groucho/TLE_N"/>
</dbReference>
<dbReference type="EMBL" id="CABD030110771">
    <property type="status" value="NOT_ANNOTATED_CDS"/>
    <property type="molecule type" value="Genomic_DNA"/>
</dbReference>
<reference evidence="6 7" key="2">
    <citation type="journal article" date="2012" name="Nature">
        <title>Insights into hominid evolution from the gorilla genome sequence.</title>
        <authorList>
            <person name="Scally A."/>
            <person name="Dutheil J.Y."/>
            <person name="Hillier L.W."/>
            <person name="Jordan G.E."/>
            <person name="Goodhead I."/>
            <person name="Herrero J."/>
            <person name="Hobolth A."/>
            <person name="Lappalainen T."/>
            <person name="Mailund T."/>
            <person name="Marques-Bonet T."/>
            <person name="McCarthy S."/>
            <person name="Montgomery S.H."/>
            <person name="Schwalie P.C."/>
            <person name="Tang Y.A."/>
            <person name="Ward M.C."/>
            <person name="Xue Y."/>
            <person name="Yngvadottir B."/>
            <person name="Alkan C."/>
            <person name="Andersen L.N."/>
            <person name="Ayub Q."/>
            <person name="Ball E.V."/>
            <person name="Beal K."/>
            <person name="Bradley B.J."/>
            <person name="Chen Y."/>
            <person name="Clee C.M."/>
            <person name="Fitzgerald S."/>
            <person name="Graves T.A."/>
            <person name="Gu Y."/>
            <person name="Heath P."/>
            <person name="Heger A."/>
            <person name="Karakoc E."/>
            <person name="Kolb-Kokocinski A."/>
            <person name="Laird G.K."/>
            <person name="Lunter G."/>
            <person name="Meader S."/>
            <person name="Mort M."/>
            <person name="Mullikin J.C."/>
            <person name="Munch K."/>
            <person name="O'Connor T.D."/>
            <person name="Phillips A.D."/>
            <person name="Prado-Martinez J."/>
            <person name="Rogers A.S."/>
            <person name="Sajjadian S."/>
            <person name="Schmidt D."/>
            <person name="Shaw K."/>
            <person name="Simpson J.T."/>
            <person name="Stenson P.D."/>
            <person name="Turner D.J."/>
            <person name="Vigilant L."/>
            <person name="Vilella A.J."/>
            <person name="Whitener W."/>
            <person name="Zhu B."/>
            <person name="Cooper D.N."/>
            <person name="de Jong P."/>
            <person name="Dermitzakis E.T."/>
            <person name="Eichler E.E."/>
            <person name="Flicek P."/>
            <person name="Goldman N."/>
            <person name="Mundy N.I."/>
            <person name="Ning Z."/>
            <person name="Odom D.T."/>
            <person name="Ponting C.P."/>
            <person name="Quail M.A."/>
            <person name="Ryder O.A."/>
            <person name="Searle S.M."/>
            <person name="Warren W.C."/>
            <person name="Wilson R.K."/>
            <person name="Schierup M.H."/>
            <person name="Rogers J."/>
            <person name="Tyler-Smith C."/>
            <person name="Durbin R."/>
        </authorList>
    </citation>
    <scope>NUCLEOTIDE SEQUENCE [LARGE SCALE GENOMIC DNA]</scope>
</reference>
<dbReference type="EMBL" id="CABD030110775">
    <property type="status" value="NOT_ANNOTATED_CDS"/>
    <property type="molecule type" value="Genomic_DNA"/>
</dbReference>
<dbReference type="GO" id="GO:0016055">
    <property type="term" value="P:Wnt signaling pathway"/>
    <property type="evidence" value="ECO:0007669"/>
    <property type="project" value="UniProtKB-KW"/>
</dbReference>
<sequence length="119" mass="13638">MQRHYVMYYEMSYGLNIEMHKQAEIVKRLSGICAQIIPFLTQEHQQQVLQAVERAKQVTVGELNSLIGQQLQPLSHHAPPVPLTPPLPRNCTSHLLSGQRLHTFPCCMWGPMGRGPRWK</sequence>
<dbReference type="PANTHER" id="PTHR10814">
    <property type="entry name" value="TRANSDUCIN-LIKE ENHANCER PROTEIN"/>
    <property type="match status" value="1"/>
</dbReference>
<evidence type="ECO:0000256" key="3">
    <source>
        <dbReference type="ARBA" id="ARBA00022687"/>
    </source>
</evidence>
<organism evidence="6 7">
    <name type="scientific">Gorilla gorilla gorilla</name>
    <name type="common">Western lowland gorilla</name>
    <dbReference type="NCBI Taxonomy" id="9595"/>
    <lineage>
        <taxon>Eukaryota</taxon>
        <taxon>Metazoa</taxon>
        <taxon>Chordata</taxon>
        <taxon>Craniata</taxon>
        <taxon>Vertebrata</taxon>
        <taxon>Euteleostomi</taxon>
        <taxon>Mammalia</taxon>
        <taxon>Eutheria</taxon>
        <taxon>Euarchontoglires</taxon>
        <taxon>Primates</taxon>
        <taxon>Haplorrhini</taxon>
        <taxon>Catarrhini</taxon>
        <taxon>Hominidae</taxon>
        <taxon>Gorilla</taxon>
    </lineage>
</organism>
<reference evidence="6" key="4">
    <citation type="submission" date="2025-09" db="UniProtKB">
        <authorList>
            <consortium name="Ensembl"/>
        </authorList>
    </citation>
    <scope>IDENTIFICATION</scope>
</reference>
<keyword evidence="7" id="KW-1185">Reference proteome</keyword>
<keyword evidence="4" id="KW-0539">Nucleus</keyword>
<dbReference type="EMBL" id="CABD030110776">
    <property type="status" value="NOT_ANNOTATED_CDS"/>
    <property type="molecule type" value="Genomic_DNA"/>
</dbReference>
<dbReference type="EMBL" id="CABD030110772">
    <property type="status" value="NOT_ANNOTATED_CDS"/>
    <property type="molecule type" value="Genomic_DNA"/>
</dbReference>
<dbReference type="Bgee" id="ENSGGOG00000014765">
    <property type="expression patterns" value="Expressed in cerebellum and 6 other cell types or tissues"/>
</dbReference>